<dbReference type="GO" id="GO:0048257">
    <property type="term" value="F:3'-flap endonuclease activity"/>
    <property type="evidence" value="ECO:0007669"/>
    <property type="project" value="TreeGrafter"/>
</dbReference>
<dbReference type="SMART" id="SM00891">
    <property type="entry name" value="ERCC4"/>
    <property type="match status" value="2"/>
</dbReference>
<evidence type="ECO:0000256" key="8">
    <source>
        <dbReference type="ARBA" id="ARBA00022801"/>
    </source>
</evidence>
<gene>
    <name evidence="15" type="ORF">ALC53_04376</name>
</gene>
<dbReference type="PANTHER" id="PTHR13451">
    <property type="entry name" value="CLASS II CROSSOVER JUNCTION ENDONUCLEASE MUS81"/>
    <property type="match status" value="1"/>
</dbReference>
<keyword evidence="8 13" id="KW-0378">Hydrolase</keyword>
<dbReference type="Pfam" id="PF14716">
    <property type="entry name" value="HHH_8"/>
    <property type="match status" value="1"/>
</dbReference>
<dbReference type="GO" id="GO:0000727">
    <property type="term" value="P:double-strand break repair via break-induced replication"/>
    <property type="evidence" value="ECO:0007669"/>
    <property type="project" value="UniProtKB-UniRule"/>
</dbReference>
<evidence type="ECO:0000259" key="14">
    <source>
        <dbReference type="SMART" id="SM00891"/>
    </source>
</evidence>
<comment type="function">
    <text evidence="13">Interacts with EME1 to form a DNA structure-specific endonuclease with substrate preference for branched DNA structures with a 5'-end at the branch nick. Typical substrates include 3'-flap structures, D-loops, replication forks and nicked Holliday junctions. May be required in mitosis for the processing of stalled or collapsed replication fork intermediates. May be required in meiosis for the repair of meiosis-specific double strand breaks subsequent to single-end invasion (SEI).</text>
</comment>
<keyword evidence="16" id="KW-1185">Reference proteome</keyword>
<sequence length="440" mass="50997">MYLEMKRIKIVPDRPNRLFESWLEEWRNEAVLRNSELHNHFAKALDSLKRYPLPLESGKECIILQHFGTKLCSMLDKKLEEYKRQESTTVVDDCVSKSGSNEDYTVMSRKKLVEECQTVEVREKTTVSKNIKQAKNIKKNILEKLVNANDIGPKEADRQISFEPNTFDIILLVDTQETCGGKTKPQHDATIAELTQLDVLFEIRRLKIGDFAWIARCRKTNDELIVPYIIERKRMDDLSASIVDGRFHEQKFRLKQSGIENLMYIIENIDKNSRYSVPLSSLLQASVNCLVQDGFTVKYTRHHKDSMLHLSCITKILIKLYKDKRLVGCKKELLIQTDNVGSAIRLMEFKEFNKASSKQRTFKVSEMFIRQLLQLKGMSIDKAMAIVERYASPQILITALRNSGKNGEQLLANIQVDKKRRLGPVISKTIYQLYTMNELR</sequence>
<evidence type="ECO:0000256" key="11">
    <source>
        <dbReference type="ARBA" id="ARBA00023204"/>
    </source>
</evidence>
<dbReference type="Pfam" id="PF21292">
    <property type="entry name" value="EME1-MUS81_C"/>
    <property type="match status" value="1"/>
</dbReference>
<dbReference type="EMBL" id="KQ976448">
    <property type="protein sequence ID" value="KYM85886.1"/>
    <property type="molecule type" value="Genomic_DNA"/>
</dbReference>
<dbReference type="SUPFAM" id="SSF52980">
    <property type="entry name" value="Restriction endonuclease-like"/>
    <property type="match status" value="1"/>
</dbReference>
<dbReference type="InterPro" id="IPR010996">
    <property type="entry name" value="HHH_MUS81"/>
</dbReference>
<dbReference type="CDD" id="cd20074">
    <property type="entry name" value="XPF_nuclease_Mus81"/>
    <property type="match status" value="1"/>
</dbReference>
<dbReference type="Gene3D" id="1.10.150.670">
    <property type="entry name" value="Crossover junction endonuclease EME1, DNA-binding domain"/>
    <property type="match status" value="1"/>
</dbReference>
<dbReference type="InterPro" id="IPR011335">
    <property type="entry name" value="Restrct_endonuc-II-like"/>
</dbReference>
<dbReference type="GO" id="GO:0005634">
    <property type="term" value="C:nucleus"/>
    <property type="evidence" value="ECO:0007669"/>
    <property type="project" value="UniProtKB-SubCell"/>
</dbReference>
<dbReference type="GO" id="GO:0031297">
    <property type="term" value="P:replication fork processing"/>
    <property type="evidence" value="ECO:0007669"/>
    <property type="project" value="UniProtKB-ARBA"/>
</dbReference>
<keyword evidence="6 13" id="KW-0255">Endonuclease</keyword>
<dbReference type="Pfam" id="PF02732">
    <property type="entry name" value="ERCC4"/>
    <property type="match status" value="1"/>
</dbReference>
<proteinExistence type="inferred from homology"/>
<feature type="domain" description="ERCC4" evidence="14">
    <location>
        <begin position="289"/>
        <end position="401"/>
    </location>
</feature>
<evidence type="ECO:0000256" key="2">
    <source>
        <dbReference type="ARBA" id="ARBA00004123"/>
    </source>
</evidence>
<dbReference type="FunFam" id="3.40.50.10130:FF:000003">
    <property type="entry name" value="Crossover junction endonuclease MUS81"/>
    <property type="match status" value="1"/>
</dbReference>
<keyword evidence="4 13" id="KW-0540">Nuclease</keyword>
<dbReference type="GO" id="GO:0008821">
    <property type="term" value="F:crossover junction DNA endonuclease activity"/>
    <property type="evidence" value="ECO:0007669"/>
    <property type="project" value="UniProtKB-UniRule"/>
</dbReference>
<keyword evidence="9 13" id="KW-0460">Magnesium</keyword>
<dbReference type="PANTHER" id="PTHR13451:SF0">
    <property type="entry name" value="CROSSOVER JUNCTION ENDONUCLEASE MUS81"/>
    <property type="match status" value="1"/>
</dbReference>
<evidence type="ECO:0000256" key="4">
    <source>
        <dbReference type="ARBA" id="ARBA00022722"/>
    </source>
</evidence>
<dbReference type="Gene3D" id="3.40.50.10130">
    <property type="match status" value="1"/>
</dbReference>
<protein>
    <recommendedName>
        <fullName evidence="13">Crossover junction endonuclease MUS81</fullName>
        <ecNumber evidence="13">3.1.22.-</ecNumber>
    </recommendedName>
</protein>
<feature type="domain" description="ERCC4" evidence="14">
    <location>
        <begin position="170"/>
        <end position="270"/>
    </location>
</feature>
<accession>A0A151I4R7</accession>
<dbReference type="EC" id="3.1.22.-" evidence="13"/>
<evidence type="ECO:0000256" key="7">
    <source>
        <dbReference type="ARBA" id="ARBA00022763"/>
    </source>
</evidence>
<keyword evidence="11 13" id="KW-0234">DNA repair</keyword>
<evidence type="ECO:0000313" key="15">
    <source>
        <dbReference type="EMBL" id="KYM85886.1"/>
    </source>
</evidence>
<evidence type="ECO:0000256" key="6">
    <source>
        <dbReference type="ARBA" id="ARBA00022759"/>
    </source>
</evidence>
<comment type="subunit">
    <text evidence="13">Interacts with EME1.</text>
</comment>
<evidence type="ECO:0000256" key="5">
    <source>
        <dbReference type="ARBA" id="ARBA00022723"/>
    </source>
</evidence>
<dbReference type="KEGG" id="acoc:108685241"/>
<dbReference type="InterPro" id="IPR006166">
    <property type="entry name" value="ERCC4_domain"/>
</dbReference>
<evidence type="ECO:0000256" key="10">
    <source>
        <dbReference type="ARBA" id="ARBA00023172"/>
    </source>
</evidence>
<dbReference type="GO" id="GO:0048476">
    <property type="term" value="C:Holliday junction resolvase complex"/>
    <property type="evidence" value="ECO:0007669"/>
    <property type="project" value="UniProtKB-UniRule"/>
</dbReference>
<evidence type="ECO:0000256" key="12">
    <source>
        <dbReference type="ARBA" id="ARBA00023242"/>
    </source>
</evidence>
<dbReference type="FunFam" id="1.10.150.110:FF:000001">
    <property type="entry name" value="Putative Crossover junction endonuclease MUS81"/>
    <property type="match status" value="1"/>
</dbReference>
<keyword evidence="7 13" id="KW-0227">DNA damage</keyword>
<dbReference type="AlphaFoldDB" id="A0A151I4R7"/>
<dbReference type="InterPro" id="IPR027421">
    <property type="entry name" value="DNA_pol_lamdba_lyase_dom_sf"/>
</dbReference>
<keyword evidence="10 13" id="KW-0233">DNA recombination</keyword>
<comment type="similarity">
    <text evidence="3 13">Belongs to the XPF family.</text>
</comment>
<dbReference type="GO" id="GO:0000712">
    <property type="term" value="P:resolution of meiotic recombination intermediates"/>
    <property type="evidence" value="ECO:0007669"/>
    <property type="project" value="TreeGrafter"/>
</dbReference>
<evidence type="ECO:0000256" key="13">
    <source>
        <dbReference type="RuleBase" id="RU369042"/>
    </source>
</evidence>
<dbReference type="OrthoDB" id="5963188at2759"/>
<dbReference type="STRING" id="520822.A0A151I4R7"/>
<dbReference type="Proteomes" id="UP000078540">
    <property type="component" value="Unassembled WGS sequence"/>
</dbReference>
<dbReference type="Gene3D" id="1.10.150.110">
    <property type="entry name" value="DNA polymerase beta, N-terminal domain-like"/>
    <property type="match status" value="1"/>
</dbReference>
<evidence type="ECO:0000313" key="16">
    <source>
        <dbReference type="Proteomes" id="UP000078540"/>
    </source>
</evidence>
<dbReference type="GO" id="GO:0003677">
    <property type="term" value="F:DNA binding"/>
    <property type="evidence" value="ECO:0007669"/>
    <property type="project" value="UniProtKB-UniRule"/>
</dbReference>
<dbReference type="GO" id="GO:0046872">
    <property type="term" value="F:metal ion binding"/>
    <property type="evidence" value="ECO:0007669"/>
    <property type="project" value="UniProtKB-UniRule"/>
</dbReference>
<keyword evidence="5 13" id="KW-0479">Metal-binding</keyword>
<dbReference type="InterPro" id="IPR042530">
    <property type="entry name" value="EME1/EME2_C"/>
</dbReference>
<name>A0A151I4R7_9HYME</name>
<dbReference type="GO" id="GO:0006308">
    <property type="term" value="P:DNA catabolic process"/>
    <property type="evidence" value="ECO:0007669"/>
    <property type="project" value="UniProtKB-UniRule"/>
</dbReference>
<evidence type="ECO:0000256" key="1">
    <source>
        <dbReference type="ARBA" id="ARBA00001946"/>
    </source>
</evidence>
<keyword evidence="12 13" id="KW-0539">Nucleus</keyword>
<comment type="subcellular location">
    <subcellularLocation>
        <location evidence="2 13">Nucleus</location>
    </subcellularLocation>
</comment>
<evidence type="ECO:0000256" key="3">
    <source>
        <dbReference type="ARBA" id="ARBA00010015"/>
    </source>
</evidence>
<dbReference type="InterPro" id="IPR047416">
    <property type="entry name" value="XPF_nuclease_Mus81"/>
</dbReference>
<dbReference type="SUPFAM" id="SSF47802">
    <property type="entry name" value="DNA polymerase beta, N-terminal domain-like"/>
    <property type="match status" value="1"/>
</dbReference>
<dbReference type="InterPro" id="IPR033309">
    <property type="entry name" value="Mus81"/>
</dbReference>
<reference evidence="15 16" key="1">
    <citation type="submission" date="2015-09" db="EMBL/GenBank/DDBJ databases">
        <title>Atta colombica WGS genome.</title>
        <authorList>
            <person name="Nygaard S."/>
            <person name="Hu H."/>
            <person name="Boomsma J."/>
            <person name="Zhang G."/>
        </authorList>
    </citation>
    <scope>NUCLEOTIDE SEQUENCE [LARGE SCALE GENOMIC DNA]</scope>
    <source>
        <strain evidence="15">Treedump-2</strain>
        <tissue evidence="15">Whole body</tissue>
    </source>
</reference>
<dbReference type="GO" id="GO:0031573">
    <property type="term" value="P:mitotic intra-S DNA damage checkpoint signaling"/>
    <property type="evidence" value="ECO:0007669"/>
    <property type="project" value="TreeGrafter"/>
</dbReference>
<evidence type="ECO:0000256" key="9">
    <source>
        <dbReference type="ARBA" id="ARBA00022842"/>
    </source>
</evidence>
<comment type="cofactor">
    <cofactor evidence="1 13">
        <name>Mg(2+)</name>
        <dbReference type="ChEBI" id="CHEBI:18420"/>
    </cofactor>
</comment>
<organism evidence="15 16">
    <name type="scientific">Atta colombica</name>
    <dbReference type="NCBI Taxonomy" id="520822"/>
    <lineage>
        <taxon>Eukaryota</taxon>
        <taxon>Metazoa</taxon>
        <taxon>Ecdysozoa</taxon>
        <taxon>Arthropoda</taxon>
        <taxon>Hexapoda</taxon>
        <taxon>Insecta</taxon>
        <taxon>Pterygota</taxon>
        <taxon>Neoptera</taxon>
        <taxon>Endopterygota</taxon>
        <taxon>Hymenoptera</taxon>
        <taxon>Apocrita</taxon>
        <taxon>Aculeata</taxon>
        <taxon>Formicoidea</taxon>
        <taxon>Formicidae</taxon>
        <taxon>Myrmicinae</taxon>
        <taxon>Atta</taxon>
    </lineage>
</organism>